<evidence type="ECO:0000313" key="3">
    <source>
        <dbReference type="Proteomes" id="UP000001307"/>
    </source>
</evidence>
<dbReference type="EMBL" id="FN653031">
    <property type="protein sequence ID" value="CBY08453.1"/>
    <property type="molecule type" value="Genomic_DNA"/>
</dbReference>
<evidence type="ECO:0000256" key="1">
    <source>
        <dbReference type="SAM" id="Coils"/>
    </source>
</evidence>
<name>E4X9P1_OIKDI</name>
<protein>
    <submittedName>
        <fullName evidence="2">Uncharacterized protein</fullName>
    </submittedName>
</protein>
<sequence>MKECDFDPKEPKQKIEDKLASKVFERDLCENGDTKKQIDTGLWRCNICTRKFVSRATLQKHLNSPFNGHVYDLDCFTITDPEIRKVGEQARKLWRQKEIEKAEKCNLDVVTKKERKKNRHIINAKKALAKKEKEERKKLKELEASYRIEAMRDKPASSTENFSSVSSLEDCNFIDEVSSEAGLGNLSTGTGSGTGFSILSFKFRQEAVTIESDEPKINAILTHLDAERKSSEEARARNVQQAAYALIVLQNRPVHFNPAFQPRPILPKHSEKRLLPKPSSAQHSAYEMSHILSGNSRCSPPNLIRSSQVKNSAKIQPAGKIIVRETSARPKCKLDEEADEMLKLLAASLE</sequence>
<keyword evidence="1" id="KW-0175">Coiled coil</keyword>
<accession>E4X9P1</accession>
<proteinExistence type="predicted"/>
<reference evidence="2" key="1">
    <citation type="journal article" date="2010" name="Science">
        <title>Plasticity of animal genome architecture unmasked by rapid evolution of a pelagic tunicate.</title>
        <authorList>
            <person name="Denoeud F."/>
            <person name="Henriet S."/>
            <person name="Mungpakdee S."/>
            <person name="Aury J.M."/>
            <person name="Da Silva C."/>
            <person name="Brinkmann H."/>
            <person name="Mikhaleva J."/>
            <person name="Olsen L.C."/>
            <person name="Jubin C."/>
            <person name="Canestro C."/>
            <person name="Bouquet J.M."/>
            <person name="Danks G."/>
            <person name="Poulain J."/>
            <person name="Campsteijn C."/>
            <person name="Adamski M."/>
            <person name="Cross I."/>
            <person name="Yadetie F."/>
            <person name="Muffato M."/>
            <person name="Louis A."/>
            <person name="Butcher S."/>
            <person name="Tsagkogeorga G."/>
            <person name="Konrad A."/>
            <person name="Singh S."/>
            <person name="Jensen M.F."/>
            <person name="Cong E.H."/>
            <person name="Eikeseth-Otteraa H."/>
            <person name="Noel B."/>
            <person name="Anthouard V."/>
            <person name="Porcel B.M."/>
            <person name="Kachouri-Lafond R."/>
            <person name="Nishino A."/>
            <person name="Ugolini M."/>
            <person name="Chourrout P."/>
            <person name="Nishida H."/>
            <person name="Aasland R."/>
            <person name="Huzurbazar S."/>
            <person name="Westhof E."/>
            <person name="Delsuc F."/>
            <person name="Lehrach H."/>
            <person name="Reinhardt R."/>
            <person name="Weissenbach J."/>
            <person name="Roy S.W."/>
            <person name="Artiguenave F."/>
            <person name="Postlethwait J.H."/>
            <person name="Manak J.R."/>
            <person name="Thompson E.M."/>
            <person name="Jaillon O."/>
            <person name="Du Pasquier L."/>
            <person name="Boudinot P."/>
            <person name="Liberles D.A."/>
            <person name="Volff J.N."/>
            <person name="Philippe H."/>
            <person name="Lenhard B."/>
            <person name="Roest Crollius H."/>
            <person name="Wincker P."/>
            <person name="Chourrout D."/>
        </authorList>
    </citation>
    <scope>NUCLEOTIDE SEQUENCE [LARGE SCALE GENOMIC DNA]</scope>
</reference>
<gene>
    <name evidence="2" type="ORF">GSOID_T00005024001</name>
</gene>
<keyword evidence="3" id="KW-1185">Reference proteome</keyword>
<feature type="coiled-coil region" evidence="1">
    <location>
        <begin position="122"/>
        <end position="149"/>
    </location>
</feature>
<dbReference type="AlphaFoldDB" id="E4X9P1"/>
<organism evidence="2">
    <name type="scientific">Oikopleura dioica</name>
    <name type="common">Tunicate</name>
    <dbReference type="NCBI Taxonomy" id="34765"/>
    <lineage>
        <taxon>Eukaryota</taxon>
        <taxon>Metazoa</taxon>
        <taxon>Chordata</taxon>
        <taxon>Tunicata</taxon>
        <taxon>Appendicularia</taxon>
        <taxon>Copelata</taxon>
        <taxon>Oikopleuridae</taxon>
        <taxon>Oikopleura</taxon>
    </lineage>
</organism>
<dbReference type="InParanoid" id="E4X9P1"/>
<dbReference type="Proteomes" id="UP000001307">
    <property type="component" value="Unassembled WGS sequence"/>
</dbReference>
<evidence type="ECO:0000313" key="2">
    <source>
        <dbReference type="EMBL" id="CBY08453.1"/>
    </source>
</evidence>